<evidence type="ECO:0000313" key="7">
    <source>
        <dbReference type="Proteomes" id="UP001430953"/>
    </source>
</evidence>
<dbReference type="Gene3D" id="2.60.40.790">
    <property type="match status" value="1"/>
</dbReference>
<dbReference type="InterPro" id="IPR007051">
    <property type="entry name" value="CHORD_dom"/>
</dbReference>
<evidence type="ECO:0000259" key="5">
    <source>
        <dbReference type="PROSITE" id="PS51401"/>
    </source>
</evidence>
<feature type="domain" description="CHORD" evidence="5">
    <location>
        <begin position="10"/>
        <end position="69"/>
    </location>
</feature>
<dbReference type="SUPFAM" id="SSF49764">
    <property type="entry name" value="HSP20-like chaperones"/>
    <property type="match status" value="1"/>
</dbReference>
<evidence type="ECO:0000313" key="6">
    <source>
        <dbReference type="EMBL" id="KAL0102562.1"/>
    </source>
</evidence>
<dbReference type="Pfam" id="PF04969">
    <property type="entry name" value="CS"/>
    <property type="match status" value="1"/>
</dbReference>
<dbReference type="GO" id="GO:0046872">
    <property type="term" value="F:metal ion binding"/>
    <property type="evidence" value="ECO:0007669"/>
    <property type="project" value="UniProtKB-KW"/>
</dbReference>
<dbReference type="Proteomes" id="UP001430953">
    <property type="component" value="Unassembled WGS sequence"/>
</dbReference>
<keyword evidence="2" id="KW-0677">Repeat</keyword>
<organism evidence="6 7">
    <name type="scientific">Cardiocondyla obscurior</name>
    <dbReference type="NCBI Taxonomy" id="286306"/>
    <lineage>
        <taxon>Eukaryota</taxon>
        <taxon>Metazoa</taxon>
        <taxon>Ecdysozoa</taxon>
        <taxon>Arthropoda</taxon>
        <taxon>Hexapoda</taxon>
        <taxon>Insecta</taxon>
        <taxon>Pterygota</taxon>
        <taxon>Neoptera</taxon>
        <taxon>Endopterygota</taxon>
        <taxon>Hymenoptera</taxon>
        <taxon>Apocrita</taxon>
        <taxon>Aculeata</taxon>
        <taxon>Formicoidea</taxon>
        <taxon>Formicidae</taxon>
        <taxon>Myrmicinae</taxon>
        <taxon>Cardiocondyla</taxon>
    </lineage>
</organism>
<keyword evidence="3" id="KW-0862">Zinc</keyword>
<sequence>MSQETGLLLCYHRGCGKKFDPHNNKDDDCIYHPGQPVFHDAYKGWSCCSKKCTDFTEFLNIKGCTKSKHSNEKPLEPEKPPVDRHIDEKVIQVNLKPLNNESTLKRPSFDMPQLTLSPTISPALLEEANALTAVEKDKPLDNVVQIGQTCQNNSCQKTYTGAASNQEVCTYHPGAPIFHEGLKFWACCCKRTTEFSTFLNQPGCTQGKHIWLPKNEKKAQCRMDWHQTGSHIVVSVFAKKYLPSQSFVKLNPIHLTVQLFFLKEDSRYNLDIELSKIVDVEQSSVHMLPTKVEIKLKKAEPGSWSKLDVPIEIKSKDSESNEKVMNLNSQIEAVDLSDL</sequence>
<evidence type="ECO:0000256" key="3">
    <source>
        <dbReference type="ARBA" id="ARBA00022833"/>
    </source>
</evidence>
<dbReference type="CDD" id="cd06488">
    <property type="entry name" value="p23_melusin_like"/>
    <property type="match status" value="1"/>
</dbReference>
<reference evidence="6 7" key="1">
    <citation type="submission" date="2023-03" db="EMBL/GenBank/DDBJ databases">
        <title>High recombination rates correlate with genetic variation in Cardiocondyla obscurior ants.</title>
        <authorList>
            <person name="Errbii M."/>
        </authorList>
    </citation>
    <scope>NUCLEOTIDE SEQUENCE [LARGE SCALE GENOMIC DNA]</scope>
    <source>
        <strain evidence="6">Alpha-2009</strain>
        <tissue evidence="6">Whole body</tissue>
    </source>
</reference>
<keyword evidence="7" id="KW-1185">Reference proteome</keyword>
<dbReference type="InterPro" id="IPR039790">
    <property type="entry name" value="CHRD1"/>
</dbReference>
<dbReference type="PANTHER" id="PTHR46983:SF3">
    <property type="entry name" value="CHPADIPLOID STATE MAINTENANCE PROTEIN CHPA"/>
    <property type="match status" value="1"/>
</dbReference>
<accession>A0AAW2EL46</accession>
<dbReference type="AlphaFoldDB" id="A0AAW2EL46"/>
<proteinExistence type="predicted"/>
<dbReference type="PANTHER" id="PTHR46983">
    <property type="entry name" value="CYSTEINE AND HISTIDINE-RICH DOMAIN-CONTAINING PROTEIN 1"/>
    <property type="match status" value="1"/>
</dbReference>
<feature type="domain" description="CHORD" evidence="5">
    <location>
        <begin position="150"/>
        <end position="209"/>
    </location>
</feature>
<comment type="caution">
    <text evidence="6">The sequence shown here is derived from an EMBL/GenBank/DDBJ whole genome shotgun (WGS) entry which is preliminary data.</text>
</comment>
<dbReference type="EMBL" id="JADYXP020000022">
    <property type="protein sequence ID" value="KAL0102562.1"/>
    <property type="molecule type" value="Genomic_DNA"/>
</dbReference>
<feature type="domain" description="CS" evidence="4">
    <location>
        <begin position="218"/>
        <end position="308"/>
    </location>
</feature>
<dbReference type="PROSITE" id="PS51203">
    <property type="entry name" value="CS"/>
    <property type="match status" value="1"/>
</dbReference>
<dbReference type="PROSITE" id="PS51401">
    <property type="entry name" value="CHORD"/>
    <property type="match status" value="2"/>
</dbReference>
<evidence type="ECO:0000256" key="1">
    <source>
        <dbReference type="ARBA" id="ARBA00022723"/>
    </source>
</evidence>
<dbReference type="Pfam" id="PF04968">
    <property type="entry name" value="CHORD"/>
    <property type="match status" value="2"/>
</dbReference>
<evidence type="ECO:0000256" key="2">
    <source>
        <dbReference type="ARBA" id="ARBA00022737"/>
    </source>
</evidence>
<evidence type="ECO:0008006" key="8">
    <source>
        <dbReference type="Google" id="ProtNLM"/>
    </source>
</evidence>
<dbReference type="InterPro" id="IPR007052">
    <property type="entry name" value="CS_dom"/>
</dbReference>
<dbReference type="InterPro" id="IPR008978">
    <property type="entry name" value="HSP20-like_chaperone"/>
</dbReference>
<keyword evidence="1" id="KW-0479">Metal-binding</keyword>
<dbReference type="Gene3D" id="4.10.1130.20">
    <property type="match status" value="2"/>
</dbReference>
<protein>
    <recommendedName>
        <fullName evidence="8">Cysteine and histidine-rich domain-containing protein</fullName>
    </recommendedName>
</protein>
<evidence type="ECO:0000259" key="4">
    <source>
        <dbReference type="PROSITE" id="PS51203"/>
    </source>
</evidence>
<name>A0AAW2EL46_9HYME</name>
<gene>
    <name evidence="6" type="ORF">PUN28_018094</name>
</gene>